<protein>
    <submittedName>
        <fullName evidence="1">Sulfotransferase family protein</fullName>
    </submittedName>
</protein>
<sequence length="227" mass="26158">MSMDTREIRPRLGLGYWERLEWEEFQCMNAEYLYTYHQTPSGWYAKSTPKVACTSLKLALLAKRDAVKAEQVRGLLGSNSSAEFEHGMRLLHAADLLLKAPVADEVQRVALFRDPVARVVSAYSFYRKVPLGVIPRGMSFNRFLVYISREDPFSTDIHLRPQLMGVHEDTRLLPLTPEGVEEFEKLTGLELPRVNASEDKLRPSAEQVDFIKKLYRVDDAQWQRMHS</sequence>
<proteinExistence type="predicted"/>
<dbReference type="Pfam" id="PF03567">
    <property type="entry name" value="Sulfotransfer_2"/>
    <property type="match status" value="1"/>
</dbReference>
<keyword evidence="1" id="KW-0808">Transferase</keyword>
<keyword evidence="2" id="KW-1185">Reference proteome</keyword>
<dbReference type="InterPro" id="IPR005331">
    <property type="entry name" value="Sulfotransferase"/>
</dbReference>
<dbReference type="STRING" id="1123071.SAMN02745181_0535"/>
<accession>A0A1M6CPQ5</accession>
<dbReference type="GO" id="GO:0016020">
    <property type="term" value="C:membrane"/>
    <property type="evidence" value="ECO:0007669"/>
    <property type="project" value="InterPro"/>
</dbReference>
<reference evidence="1 2" key="1">
    <citation type="submission" date="2016-11" db="EMBL/GenBank/DDBJ databases">
        <authorList>
            <person name="Jaros S."/>
            <person name="Januszkiewicz K."/>
            <person name="Wedrychowicz H."/>
        </authorList>
    </citation>
    <scope>NUCLEOTIDE SEQUENCE [LARGE SCALE GENOMIC DNA]</scope>
    <source>
        <strain evidence="1 2">DSM 18772</strain>
    </source>
</reference>
<dbReference type="AlphaFoldDB" id="A0A1M6CPQ5"/>
<dbReference type="GO" id="GO:0008146">
    <property type="term" value="F:sulfotransferase activity"/>
    <property type="evidence" value="ECO:0007669"/>
    <property type="project" value="InterPro"/>
</dbReference>
<name>A0A1M6CPQ5_9BACT</name>
<dbReference type="EMBL" id="FQYR01000002">
    <property type="protein sequence ID" value="SHI62992.1"/>
    <property type="molecule type" value="Genomic_DNA"/>
</dbReference>
<evidence type="ECO:0000313" key="2">
    <source>
        <dbReference type="Proteomes" id="UP000184510"/>
    </source>
</evidence>
<dbReference type="Proteomes" id="UP000184510">
    <property type="component" value="Unassembled WGS sequence"/>
</dbReference>
<gene>
    <name evidence="1" type="ORF">SAMN02745181_0535</name>
</gene>
<organism evidence="1 2">
    <name type="scientific">Rubritalea squalenifaciens DSM 18772</name>
    <dbReference type="NCBI Taxonomy" id="1123071"/>
    <lineage>
        <taxon>Bacteria</taxon>
        <taxon>Pseudomonadati</taxon>
        <taxon>Verrucomicrobiota</taxon>
        <taxon>Verrucomicrobiia</taxon>
        <taxon>Verrucomicrobiales</taxon>
        <taxon>Rubritaleaceae</taxon>
        <taxon>Rubritalea</taxon>
    </lineage>
</organism>
<dbReference type="InParanoid" id="A0A1M6CPQ5"/>
<evidence type="ECO:0000313" key="1">
    <source>
        <dbReference type="EMBL" id="SHI62992.1"/>
    </source>
</evidence>